<dbReference type="AlphaFoldDB" id="A0A2U3AQV2"/>
<dbReference type="Proteomes" id="UP000245938">
    <property type="component" value="Unassembled WGS sequence"/>
</dbReference>
<evidence type="ECO:0000256" key="3">
    <source>
        <dbReference type="ARBA" id="ARBA00008281"/>
    </source>
</evidence>
<evidence type="ECO:0000256" key="10">
    <source>
        <dbReference type="RuleBase" id="RU364125"/>
    </source>
</evidence>
<dbReference type="OrthoDB" id="2381796at2"/>
<dbReference type="InterPro" id="IPR005503">
    <property type="entry name" value="FliL"/>
</dbReference>
<keyword evidence="4 10" id="KW-1003">Cell membrane</keyword>
<dbReference type="EMBL" id="QFVR01000001">
    <property type="protein sequence ID" value="PWI26904.1"/>
    <property type="molecule type" value="Genomic_DNA"/>
</dbReference>
<keyword evidence="9 10" id="KW-0472">Membrane</keyword>
<dbReference type="GO" id="GO:0006935">
    <property type="term" value="P:chemotaxis"/>
    <property type="evidence" value="ECO:0007669"/>
    <property type="project" value="UniProtKB-KW"/>
</dbReference>
<reference evidence="11 12" key="1">
    <citation type="submission" date="2018-05" db="EMBL/GenBank/DDBJ databases">
        <title>Kurthia sibirica genome sequence.</title>
        <authorList>
            <person name="Maclea K.S."/>
            <person name="Goen A.E."/>
        </authorList>
    </citation>
    <scope>NUCLEOTIDE SEQUENCE [LARGE SCALE GENOMIC DNA]</scope>
    <source>
        <strain evidence="11 12">ATCC 49154</strain>
    </source>
</reference>
<comment type="function">
    <text evidence="1 10">Controls the rotational direction of flagella during chemotaxis.</text>
</comment>
<keyword evidence="11" id="KW-0969">Cilium</keyword>
<keyword evidence="7 10" id="KW-0283">Flagellar rotation</keyword>
<evidence type="ECO:0000256" key="2">
    <source>
        <dbReference type="ARBA" id="ARBA00004162"/>
    </source>
</evidence>
<evidence type="ECO:0000256" key="4">
    <source>
        <dbReference type="ARBA" id="ARBA00022475"/>
    </source>
</evidence>
<dbReference type="Pfam" id="PF03748">
    <property type="entry name" value="FliL"/>
    <property type="match status" value="1"/>
</dbReference>
<comment type="similarity">
    <text evidence="3 10">Belongs to the FliL family.</text>
</comment>
<comment type="subcellular location">
    <subcellularLocation>
        <location evidence="2">Cell membrane</location>
        <topology evidence="2">Single-pass membrane protein</topology>
    </subcellularLocation>
</comment>
<keyword evidence="6" id="KW-0812">Transmembrane</keyword>
<evidence type="ECO:0000256" key="7">
    <source>
        <dbReference type="ARBA" id="ARBA00022779"/>
    </source>
</evidence>
<sequence>MMKNKLLTIMLIILVTITLLGVAGVIVYKQLGTDTPNAAPNIDKILEQSIDVPELNTNLADRKYIQLSLKIQLDSKEAAEEMTKRDFQVKDILVEVLSEMSSKDLEGKRGKELLTNTLKSKFNGLMQDGEVQKVYITSYAIS</sequence>
<dbReference type="RefSeq" id="WP_109304527.1">
    <property type="nucleotide sequence ID" value="NZ_BJUF01000001.1"/>
</dbReference>
<evidence type="ECO:0000256" key="1">
    <source>
        <dbReference type="ARBA" id="ARBA00002254"/>
    </source>
</evidence>
<evidence type="ECO:0000256" key="8">
    <source>
        <dbReference type="ARBA" id="ARBA00022989"/>
    </source>
</evidence>
<keyword evidence="11" id="KW-0966">Cell projection</keyword>
<evidence type="ECO:0000256" key="6">
    <source>
        <dbReference type="ARBA" id="ARBA00022692"/>
    </source>
</evidence>
<evidence type="ECO:0000256" key="9">
    <source>
        <dbReference type="ARBA" id="ARBA00023136"/>
    </source>
</evidence>
<dbReference type="PANTHER" id="PTHR35091:SF2">
    <property type="entry name" value="FLAGELLAR PROTEIN FLIL"/>
    <property type="match status" value="1"/>
</dbReference>
<evidence type="ECO:0000313" key="12">
    <source>
        <dbReference type="Proteomes" id="UP000245938"/>
    </source>
</evidence>
<organism evidence="11 12">
    <name type="scientific">Kurthia sibirica</name>
    <dbReference type="NCBI Taxonomy" id="202750"/>
    <lineage>
        <taxon>Bacteria</taxon>
        <taxon>Bacillati</taxon>
        <taxon>Bacillota</taxon>
        <taxon>Bacilli</taxon>
        <taxon>Bacillales</taxon>
        <taxon>Caryophanaceae</taxon>
        <taxon>Kurthia</taxon>
    </lineage>
</organism>
<evidence type="ECO:0000256" key="5">
    <source>
        <dbReference type="ARBA" id="ARBA00022500"/>
    </source>
</evidence>
<comment type="caution">
    <text evidence="11">The sequence shown here is derived from an EMBL/GenBank/DDBJ whole genome shotgun (WGS) entry which is preliminary data.</text>
</comment>
<dbReference type="GO" id="GO:0009425">
    <property type="term" value="C:bacterial-type flagellum basal body"/>
    <property type="evidence" value="ECO:0007669"/>
    <property type="project" value="InterPro"/>
</dbReference>
<keyword evidence="5 10" id="KW-0145">Chemotaxis</keyword>
<dbReference type="GO" id="GO:0005886">
    <property type="term" value="C:plasma membrane"/>
    <property type="evidence" value="ECO:0007669"/>
    <property type="project" value="UniProtKB-SubCell"/>
</dbReference>
<dbReference type="NCBIfam" id="NF005826">
    <property type="entry name" value="PRK07718.1"/>
    <property type="match status" value="1"/>
</dbReference>
<protein>
    <recommendedName>
        <fullName evidence="10">Flagellar protein FliL</fullName>
    </recommendedName>
</protein>
<dbReference type="PANTHER" id="PTHR35091">
    <property type="entry name" value="FLAGELLAR PROTEIN FLIL"/>
    <property type="match status" value="1"/>
</dbReference>
<proteinExistence type="inferred from homology"/>
<evidence type="ECO:0000313" key="11">
    <source>
        <dbReference type="EMBL" id="PWI26904.1"/>
    </source>
</evidence>
<accession>A0A2U3AQV2</accession>
<name>A0A2U3AQV2_9BACL</name>
<keyword evidence="8" id="KW-1133">Transmembrane helix</keyword>
<keyword evidence="11" id="KW-0282">Flagellum</keyword>
<gene>
    <name evidence="11" type="ORF">DEX24_00980</name>
</gene>
<keyword evidence="12" id="KW-1185">Reference proteome</keyword>
<dbReference type="GO" id="GO:0071978">
    <property type="term" value="P:bacterial-type flagellum-dependent swarming motility"/>
    <property type="evidence" value="ECO:0007669"/>
    <property type="project" value="TreeGrafter"/>
</dbReference>